<proteinExistence type="predicted"/>
<dbReference type="RefSeq" id="XP_041226724.1">
    <property type="nucleotide sequence ID" value="XM_041364255.1"/>
</dbReference>
<name>A0AAD4E7L6_9AGAM</name>
<evidence type="ECO:0000313" key="3">
    <source>
        <dbReference type="Proteomes" id="UP001195769"/>
    </source>
</evidence>
<dbReference type="EMBL" id="JABBWK010000023">
    <property type="protein sequence ID" value="KAG1901149.1"/>
    <property type="molecule type" value="Genomic_DNA"/>
</dbReference>
<protein>
    <recommendedName>
        <fullName evidence="1">DUF6589 domain-containing protein</fullName>
    </recommendedName>
</protein>
<dbReference type="InterPro" id="IPR046496">
    <property type="entry name" value="DUF6589"/>
</dbReference>
<evidence type="ECO:0000259" key="1">
    <source>
        <dbReference type="Pfam" id="PF20231"/>
    </source>
</evidence>
<dbReference type="Proteomes" id="UP001195769">
    <property type="component" value="Unassembled WGS sequence"/>
</dbReference>
<keyword evidence="3" id="KW-1185">Reference proteome</keyword>
<reference evidence="2" key="1">
    <citation type="journal article" date="2020" name="New Phytol.">
        <title>Comparative genomics reveals dynamic genome evolution in host specialist ectomycorrhizal fungi.</title>
        <authorList>
            <person name="Lofgren L.A."/>
            <person name="Nguyen N.H."/>
            <person name="Vilgalys R."/>
            <person name="Ruytinx J."/>
            <person name="Liao H.L."/>
            <person name="Branco S."/>
            <person name="Kuo A."/>
            <person name="LaButti K."/>
            <person name="Lipzen A."/>
            <person name="Andreopoulos W."/>
            <person name="Pangilinan J."/>
            <person name="Riley R."/>
            <person name="Hundley H."/>
            <person name="Na H."/>
            <person name="Barry K."/>
            <person name="Grigoriev I.V."/>
            <person name="Stajich J.E."/>
            <person name="Kennedy P.G."/>
        </authorList>
    </citation>
    <scope>NUCLEOTIDE SEQUENCE</scope>
    <source>
        <strain evidence="2">FC203</strain>
    </source>
</reference>
<evidence type="ECO:0000313" key="2">
    <source>
        <dbReference type="EMBL" id="KAG1901149.1"/>
    </source>
</evidence>
<gene>
    <name evidence="2" type="ORF">F5891DRAFT_1128201</name>
</gene>
<feature type="domain" description="DUF6589" evidence="1">
    <location>
        <begin position="190"/>
        <end position="522"/>
    </location>
</feature>
<dbReference type="Pfam" id="PF20231">
    <property type="entry name" value="DUF6589"/>
    <property type="match status" value="1"/>
</dbReference>
<organism evidence="2 3">
    <name type="scientific">Suillus fuscotomentosus</name>
    <dbReference type="NCBI Taxonomy" id="1912939"/>
    <lineage>
        <taxon>Eukaryota</taxon>
        <taxon>Fungi</taxon>
        <taxon>Dikarya</taxon>
        <taxon>Basidiomycota</taxon>
        <taxon>Agaricomycotina</taxon>
        <taxon>Agaricomycetes</taxon>
        <taxon>Agaricomycetidae</taxon>
        <taxon>Boletales</taxon>
        <taxon>Suillineae</taxon>
        <taxon>Suillaceae</taxon>
        <taxon>Suillus</taxon>
    </lineage>
</organism>
<comment type="caution">
    <text evidence="2">The sequence shown here is derived from an EMBL/GenBank/DDBJ whole genome shotgun (WGS) entry which is preliminary data.</text>
</comment>
<dbReference type="GeneID" id="64658553"/>
<accession>A0AAD4E7L6</accession>
<dbReference type="AlphaFoldDB" id="A0AAD4E7L6"/>
<sequence length="604" mass="68114">MATLKIDDMALQIVGEAPMLWALLDSLLSARALQVMKIKSQGHTEIRVLVSDAQEAEDSEYWAQVDDLEGVIEGITGDCILRAECLASQHSATMMLKSTNQKANSLSIIETMAKMGLSISIDAIHDTVHLLSAESSHALQYLRQTLLAAYAYDNFDINLKSTVPTAEKYTNSLKHLTSGLLFPLQHGVTRDDLKFTGNIQAIKRLMAQGGVFDPVEVEDGESPDVTEYVVLVHGDLGMGEHIASMQQCRSIETTPWWQFQHIVFVPGLFHLKMAAADAIWRALIQPMSACQDQTSLMHDIAQLRPRETGIFGSKPGLRMMHQLIGHDGICRHLDCWQIEVEKMNNAHKTLDDFAILKPSLKELKVIANRLAREYITTYRLTRYKNNLLINKYFLLYEELSYAMNIGDIVHIETCIIAWTLIFKAMGKHKYATCMTEFLINLHFNYPMGLQKAIRYHWLVNPTRKPERFHAVDWCVELNNLFIKVKNGGTGSNRSVARVILESPLVEVYQNAHSVIKTNFMHTGRMSLQAAPDMKKMFEGLLTKMRSSSPHIHTPGRQSTYLVPDLLDKGHELFEKGWKGIGTEDNGTIVDEVEHPTTEDVVGEL</sequence>